<dbReference type="PROSITE" id="PS50076">
    <property type="entry name" value="DNAJ_2"/>
    <property type="match status" value="1"/>
</dbReference>
<dbReference type="AlphaFoldDB" id="A0A931CZ03"/>
<dbReference type="SMART" id="SM00271">
    <property type="entry name" value="DnaJ"/>
    <property type="match status" value="1"/>
</dbReference>
<reference evidence="2" key="1">
    <citation type="submission" date="2020-07" db="EMBL/GenBank/DDBJ databases">
        <title>Severe corrosion of carbon steel in oil field produced water can be linked to methanogenic archaea containing a special type of NiFe hydrogenase.</title>
        <authorList>
            <person name="Lahme S."/>
            <person name="Mand J."/>
            <person name="Longwell J."/>
            <person name="Smith R."/>
            <person name="Enning D."/>
        </authorList>
    </citation>
    <scope>NUCLEOTIDE SEQUENCE</scope>
    <source>
        <strain evidence="2">MIC098Bin6</strain>
    </source>
</reference>
<name>A0A931CZ03_9BACT</name>
<accession>A0A931CZ03</accession>
<dbReference type="EMBL" id="JACCQK010000188">
    <property type="protein sequence ID" value="MBG0779053.1"/>
    <property type="molecule type" value="Genomic_DNA"/>
</dbReference>
<dbReference type="Gene3D" id="1.10.287.110">
    <property type="entry name" value="DnaJ domain"/>
    <property type="match status" value="1"/>
</dbReference>
<dbReference type="PRINTS" id="PR00625">
    <property type="entry name" value="JDOMAIN"/>
</dbReference>
<dbReference type="InterPro" id="IPR001623">
    <property type="entry name" value="DnaJ_domain"/>
</dbReference>
<dbReference type="Proteomes" id="UP000706172">
    <property type="component" value="Unassembled WGS sequence"/>
</dbReference>
<comment type="caution">
    <text evidence="2">The sequence shown here is derived from an EMBL/GenBank/DDBJ whole genome shotgun (WGS) entry which is preliminary data.</text>
</comment>
<organism evidence="2 3">
    <name type="scientific">Desulfotignum balticum</name>
    <dbReference type="NCBI Taxonomy" id="115781"/>
    <lineage>
        <taxon>Bacteria</taxon>
        <taxon>Pseudomonadati</taxon>
        <taxon>Thermodesulfobacteriota</taxon>
        <taxon>Desulfobacteria</taxon>
        <taxon>Desulfobacterales</taxon>
        <taxon>Desulfobacteraceae</taxon>
        <taxon>Desulfotignum</taxon>
    </lineage>
</organism>
<proteinExistence type="predicted"/>
<evidence type="ECO:0000313" key="3">
    <source>
        <dbReference type="Proteomes" id="UP000706172"/>
    </source>
</evidence>
<feature type="domain" description="J" evidence="1">
    <location>
        <begin position="2"/>
        <end position="61"/>
    </location>
</feature>
<dbReference type="Pfam" id="PF00226">
    <property type="entry name" value="DnaJ"/>
    <property type="match status" value="1"/>
</dbReference>
<gene>
    <name evidence="2" type="ORF">H0S81_03915</name>
</gene>
<evidence type="ECO:0000313" key="2">
    <source>
        <dbReference type="EMBL" id="MBG0779053.1"/>
    </source>
</evidence>
<evidence type="ECO:0000259" key="1">
    <source>
        <dbReference type="PROSITE" id="PS50076"/>
    </source>
</evidence>
<protein>
    <submittedName>
        <fullName evidence="2">DnaJ domain-containing protein</fullName>
    </submittedName>
</protein>
<sequence length="97" mass="11231">MIYHHILGVEKTAGDREVRERYLALVREFPPDRHPEAFQRITRAYEALKDRRSRVRARLTGVNDFTFWTDALDALVESIPTAPQAPGLDRIIEADNK</sequence>
<dbReference type="CDD" id="cd06257">
    <property type="entry name" value="DnaJ"/>
    <property type="match status" value="1"/>
</dbReference>
<dbReference type="InterPro" id="IPR036869">
    <property type="entry name" value="J_dom_sf"/>
</dbReference>
<dbReference type="SUPFAM" id="SSF46565">
    <property type="entry name" value="Chaperone J-domain"/>
    <property type="match status" value="1"/>
</dbReference>